<dbReference type="EMBL" id="CAUYUJ010013025">
    <property type="protein sequence ID" value="CAK0835241.1"/>
    <property type="molecule type" value="Genomic_DNA"/>
</dbReference>
<proteinExistence type="predicted"/>
<evidence type="ECO:0000256" key="1">
    <source>
        <dbReference type="SAM" id="MobiDB-lite"/>
    </source>
</evidence>
<comment type="caution">
    <text evidence="2">The sequence shown here is derived from an EMBL/GenBank/DDBJ whole genome shotgun (WGS) entry which is preliminary data.</text>
</comment>
<sequence>MTPPEPRQTATSKLPDLPAGRSRCWGTAGPPTAAAPIPRRRPRPRSPARQGEGPREAQGQRPSGSVFAERDGQRRHRCAERAAPPEADPGAESRWGGAAVTGGRRTHYYTARLNPTRAVRPEPIVESYVQLGGTSSDGRPGRCGQAAAAGRVRGGRASSGASRDNKMLRTSEWWVRGWISRPTSLKHFFKRLRWPRQHSPQPRRQAWPRVPPPPGGQASGIPKKLARRRRGDGVTGSHKEQPVLGDEQRGTPDRARSP</sequence>
<name>A0ABN9ST02_9DINO</name>
<organism evidence="2 3">
    <name type="scientific">Prorocentrum cordatum</name>
    <dbReference type="NCBI Taxonomy" id="2364126"/>
    <lineage>
        <taxon>Eukaryota</taxon>
        <taxon>Sar</taxon>
        <taxon>Alveolata</taxon>
        <taxon>Dinophyceae</taxon>
        <taxon>Prorocentrales</taxon>
        <taxon>Prorocentraceae</taxon>
        <taxon>Prorocentrum</taxon>
    </lineage>
</organism>
<reference evidence="2" key="1">
    <citation type="submission" date="2023-10" db="EMBL/GenBank/DDBJ databases">
        <authorList>
            <person name="Chen Y."/>
            <person name="Shah S."/>
            <person name="Dougan E. K."/>
            <person name="Thang M."/>
            <person name="Chan C."/>
        </authorList>
    </citation>
    <scope>NUCLEOTIDE SEQUENCE [LARGE SCALE GENOMIC DNA]</scope>
</reference>
<evidence type="ECO:0000313" key="3">
    <source>
        <dbReference type="Proteomes" id="UP001189429"/>
    </source>
</evidence>
<feature type="compositionally biased region" description="Low complexity" evidence="1">
    <location>
        <begin position="142"/>
        <end position="162"/>
    </location>
</feature>
<keyword evidence="3" id="KW-1185">Reference proteome</keyword>
<feature type="region of interest" description="Disordered" evidence="1">
    <location>
        <begin position="196"/>
        <end position="258"/>
    </location>
</feature>
<feature type="region of interest" description="Disordered" evidence="1">
    <location>
        <begin position="1"/>
        <end position="105"/>
    </location>
</feature>
<feature type="region of interest" description="Disordered" evidence="1">
    <location>
        <begin position="130"/>
        <end position="166"/>
    </location>
</feature>
<feature type="compositionally biased region" description="Basic and acidic residues" evidence="1">
    <location>
        <begin position="237"/>
        <end position="258"/>
    </location>
</feature>
<feature type="compositionally biased region" description="Low complexity" evidence="1">
    <location>
        <begin position="28"/>
        <end position="37"/>
    </location>
</feature>
<dbReference type="Proteomes" id="UP001189429">
    <property type="component" value="Unassembled WGS sequence"/>
</dbReference>
<evidence type="ECO:0000313" key="2">
    <source>
        <dbReference type="EMBL" id="CAK0835241.1"/>
    </source>
</evidence>
<protein>
    <submittedName>
        <fullName evidence="2">Uncharacterized protein</fullName>
    </submittedName>
</protein>
<gene>
    <name evidence="2" type="ORF">PCOR1329_LOCUS32302</name>
</gene>
<accession>A0ABN9ST02</accession>